<dbReference type="PANTHER" id="PTHR47495">
    <property type="entry name" value="ALDEHYDE DEHYDROGENASE"/>
    <property type="match status" value="1"/>
</dbReference>
<accession>A0A3M2Z269</accession>
<organism evidence="2 3">
    <name type="scientific">Pseudomonas syringae pv. maculicola</name>
    <dbReference type="NCBI Taxonomy" id="59511"/>
    <lineage>
        <taxon>Bacteria</taxon>
        <taxon>Pseudomonadati</taxon>
        <taxon>Pseudomonadota</taxon>
        <taxon>Gammaproteobacteria</taxon>
        <taxon>Pseudomonadales</taxon>
        <taxon>Pseudomonadaceae</taxon>
        <taxon>Pseudomonas</taxon>
    </lineage>
</organism>
<protein>
    <submittedName>
        <fullName evidence="2">Aldehyde oxidase and xanthine dehydrogenase protein</fullName>
    </submittedName>
</protein>
<evidence type="ECO:0000313" key="2">
    <source>
        <dbReference type="EMBL" id="RML82396.1"/>
    </source>
</evidence>
<evidence type="ECO:0000313" key="3">
    <source>
        <dbReference type="Proteomes" id="UP000282378"/>
    </source>
</evidence>
<feature type="domain" description="Aldehyde oxidase/xanthine dehydrogenase second molybdopterin binding" evidence="1">
    <location>
        <begin position="2"/>
        <end position="172"/>
    </location>
</feature>
<dbReference type="SUPFAM" id="SSF56003">
    <property type="entry name" value="Molybdenum cofactor-binding domain"/>
    <property type="match status" value="1"/>
</dbReference>
<dbReference type="AlphaFoldDB" id="A0A3M2Z269"/>
<dbReference type="InterPro" id="IPR037165">
    <property type="entry name" value="AldOxase/xan_DH_Mopterin-bd_sf"/>
</dbReference>
<dbReference type="Proteomes" id="UP000282378">
    <property type="component" value="Unassembled WGS sequence"/>
</dbReference>
<dbReference type="EMBL" id="RBNL01002016">
    <property type="protein sequence ID" value="RML82396.1"/>
    <property type="molecule type" value="Genomic_DNA"/>
</dbReference>
<dbReference type="GO" id="GO:0016491">
    <property type="term" value="F:oxidoreductase activity"/>
    <property type="evidence" value="ECO:0007669"/>
    <property type="project" value="InterPro"/>
</dbReference>
<dbReference type="Pfam" id="PF20256">
    <property type="entry name" value="MoCoBD_2"/>
    <property type="match status" value="1"/>
</dbReference>
<sequence length="230" mass="24307">CGSFTVSSVGTAVQQACQALQRQVLEVAKGLHPQFASVTPDEARFESGKLYLGDQVLSMADLAASQASGVIEVQVDAEPDKKREAYAAATHSAVFVEVLVDEDLGTIKVSRVVSAVAAGRVVNPKMARSQILGGVVWGMGMALQEEALLDHALGRPMNHSLAEYHVPVNADIGDIDVLFVEEHDEIVNALGSKGVGEIGIVGVPAAIANAIYHATGKRIREFPITLDKLL</sequence>
<feature type="non-terminal residue" evidence="2">
    <location>
        <position position="1"/>
    </location>
</feature>
<proteinExistence type="predicted"/>
<dbReference type="PANTHER" id="PTHR47495:SF2">
    <property type="entry name" value="ALDEHYDE DEHYDROGENASE"/>
    <property type="match status" value="1"/>
</dbReference>
<evidence type="ECO:0000259" key="1">
    <source>
        <dbReference type="Pfam" id="PF20256"/>
    </source>
</evidence>
<gene>
    <name evidence="2" type="ORF">APX70_01476</name>
</gene>
<dbReference type="InterPro" id="IPR052516">
    <property type="entry name" value="N-heterocyclic_Hydroxylase"/>
</dbReference>
<comment type="caution">
    <text evidence="2">The sequence shown here is derived from an EMBL/GenBank/DDBJ whole genome shotgun (WGS) entry which is preliminary data.</text>
</comment>
<dbReference type="InterPro" id="IPR046867">
    <property type="entry name" value="AldOxase/xan_DH_MoCoBD2"/>
</dbReference>
<reference evidence="2 3" key="1">
    <citation type="submission" date="2018-08" db="EMBL/GenBank/DDBJ databases">
        <title>Recombination of ecologically and evolutionarily significant loci maintains genetic cohesion in the Pseudomonas syringae species complex.</title>
        <authorList>
            <person name="Dillon M."/>
            <person name="Thakur S."/>
            <person name="Almeida R.N.D."/>
            <person name="Weir B.S."/>
            <person name="Guttman D.S."/>
        </authorList>
    </citation>
    <scope>NUCLEOTIDE SEQUENCE [LARGE SCALE GENOMIC DNA]</scope>
    <source>
        <strain evidence="2 3">88_10</strain>
    </source>
</reference>
<dbReference type="Gene3D" id="3.30.365.10">
    <property type="entry name" value="Aldehyde oxidase/xanthine dehydrogenase, molybdopterin binding domain"/>
    <property type="match status" value="2"/>
</dbReference>
<name>A0A3M2Z269_PSEYM</name>